<accession>A0A550CAB2</accession>
<keyword evidence="1" id="KW-0547">Nucleotide-binding</keyword>
<dbReference type="PROSITE" id="PS50011">
    <property type="entry name" value="PROTEIN_KINASE_DOM"/>
    <property type="match status" value="1"/>
</dbReference>
<keyword evidence="5" id="KW-1185">Reference proteome</keyword>
<reference evidence="4 5" key="1">
    <citation type="journal article" date="2019" name="New Phytol.">
        <title>Comparative genomics reveals unique wood-decay strategies and fruiting body development in the Schizophyllaceae.</title>
        <authorList>
            <person name="Almasi E."/>
            <person name="Sahu N."/>
            <person name="Krizsan K."/>
            <person name="Balint B."/>
            <person name="Kovacs G.M."/>
            <person name="Kiss B."/>
            <person name="Cseklye J."/>
            <person name="Drula E."/>
            <person name="Henrissat B."/>
            <person name="Nagy I."/>
            <person name="Chovatia M."/>
            <person name="Adam C."/>
            <person name="LaButti K."/>
            <person name="Lipzen A."/>
            <person name="Riley R."/>
            <person name="Grigoriev I.V."/>
            <person name="Nagy L.G."/>
        </authorList>
    </citation>
    <scope>NUCLEOTIDE SEQUENCE [LARGE SCALE GENOMIC DNA]</scope>
    <source>
        <strain evidence="4 5">NL-1724</strain>
    </source>
</reference>
<gene>
    <name evidence="4" type="ORF">BD626DRAFT_500386</name>
</gene>
<evidence type="ECO:0000259" key="3">
    <source>
        <dbReference type="PROSITE" id="PS50011"/>
    </source>
</evidence>
<evidence type="ECO:0000313" key="4">
    <source>
        <dbReference type="EMBL" id="TRM61739.1"/>
    </source>
</evidence>
<dbReference type="Pfam" id="PF07714">
    <property type="entry name" value="PK_Tyr_Ser-Thr"/>
    <property type="match status" value="1"/>
</dbReference>
<comment type="caution">
    <text evidence="4">The sequence shown here is derived from an EMBL/GenBank/DDBJ whole genome shotgun (WGS) entry which is preliminary data.</text>
</comment>
<dbReference type="InterPro" id="IPR051681">
    <property type="entry name" value="Ser/Thr_Kinases-Pseudokinases"/>
</dbReference>
<dbReference type="Gene3D" id="1.10.510.10">
    <property type="entry name" value="Transferase(Phosphotransferase) domain 1"/>
    <property type="match status" value="1"/>
</dbReference>
<proteinExistence type="predicted"/>
<dbReference type="GO" id="GO:0004674">
    <property type="term" value="F:protein serine/threonine kinase activity"/>
    <property type="evidence" value="ECO:0007669"/>
    <property type="project" value="TreeGrafter"/>
</dbReference>
<dbReference type="SUPFAM" id="SSF56112">
    <property type="entry name" value="Protein kinase-like (PK-like)"/>
    <property type="match status" value="1"/>
</dbReference>
<keyword evidence="4" id="KW-0418">Kinase</keyword>
<dbReference type="PANTHER" id="PTHR44329">
    <property type="entry name" value="SERINE/THREONINE-PROTEIN KINASE TNNI3K-RELATED"/>
    <property type="match status" value="1"/>
</dbReference>
<dbReference type="STRING" id="97359.A0A550CAB2"/>
<dbReference type="PANTHER" id="PTHR44329:SF298">
    <property type="entry name" value="MIXED LINEAGE KINASE DOMAIN-LIKE PROTEIN"/>
    <property type="match status" value="1"/>
</dbReference>
<keyword evidence="2" id="KW-0067">ATP-binding</keyword>
<dbReference type="InterPro" id="IPR001245">
    <property type="entry name" value="Ser-Thr/Tyr_kinase_cat_dom"/>
</dbReference>
<sequence length="289" mass="32042">MSYPSTSLAVWTIRTGSVELASGEHYARSTYSAQRKGKMVDRTILVRTWYTNGLIREEERNTFCEALATTLAEWKTAAAHPNVAAFTGVLVEGRQLPAFVRPLYQYNAREYVVSNPGVDVAHILVEVASALSYLHCLEPIIVHGNMKAANVLIDTDGRAVISDLGLNELAIGAEGRGCDGPVNDIHWTAPELIELDDARTTTSTDVYGFAMTALELYSGDIPYGRDRRSFAILKDVLSGVRPCRPLSTALNDDVWHVIEACWRQNSRERPAMSLVRTWLDVATLSWVTR</sequence>
<organism evidence="4 5">
    <name type="scientific">Schizophyllum amplum</name>
    <dbReference type="NCBI Taxonomy" id="97359"/>
    <lineage>
        <taxon>Eukaryota</taxon>
        <taxon>Fungi</taxon>
        <taxon>Dikarya</taxon>
        <taxon>Basidiomycota</taxon>
        <taxon>Agaricomycotina</taxon>
        <taxon>Agaricomycetes</taxon>
        <taxon>Agaricomycetidae</taxon>
        <taxon>Agaricales</taxon>
        <taxon>Schizophyllaceae</taxon>
        <taxon>Schizophyllum</taxon>
    </lineage>
</organism>
<evidence type="ECO:0000313" key="5">
    <source>
        <dbReference type="Proteomes" id="UP000320762"/>
    </source>
</evidence>
<evidence type="ECO:0000256" key="1">
    <source>
        <dbReference type="ARBA" id="ARBA00022741"/>
    </source>
</evidence>
<name>A0A550CAB2_9AGAR</name>
<dbReference type="InterPro" id="IPR011009">
    <property type="entry name" value="Kinase-like_dom_sf"/>
</dbReference>
<dbReference type="PIRSF" id="PIRSF000654">
    <property type="entry name" value="Integrin-linked_kinase"/>
    <property type="match status" value="1"/>
</dbReference>
<dbReference type="AlphaFoldDB" id="A0A550CAB2"/>
<protein>
    <submittedName>
        <fullName evidence="4">Kinase-like domain-containing protein</fullName>
    </submittedName>
</protein>
<dbReference type="GO" id="GO:0005524">
    <property type="term" value="F:ATP binding"/>
    <property type="evidence" value="ECO:0007669"/>
    <property type="project" value="UniProtKB-KW"/>
</dbReference>
<dbReference type="Proteomes" id="UP000320762">
    <property type="component" value="Unassembled WGS sequence"/>
</dbReference>
<evidence type="ECO:0000256" key="2">
    <source>
        <dbReference type="ARBA" id="ARBA00022840"/>
    </source>
</evidence>
<dbReference type="InterPro" id="IPR000719">
    <property type="entry name" value="Prot_kinase_dom"/>
</dbReference>
<keyword evidence="4" id="KW-0808">Transferase</keyword>
<dbReference type="OrthoDB" id="538607at2759"/>
<dbReference type="EMBL" id="VDMD01000015">
    <property type="protein sequence ID" value="TRM61739.1"/>
    <property type="molecule type" value="Genomic_DNA"/>
</dbReference>
<feature type="domain" description="Protein kinase" evidence="3">
    <location>
        <begin position="1"/>
        <end position="279"/>
    </location>
</feature>